<dbReference type="GO" id="GO:0005524">
    <property type="term" value="F:ATP binding"/>
    <property type="evidence" value="ECO:0007669"/>
    <property type="project" value="UniProtKB-UniRule"/>
</dbReference>
<feature type="binding site" evidence="8">
    <location>
        <position position="112"/>
    </location>
    <ligand>
        <name>L-histidine</name>
        <dbReference type="ChEBI" id="CHEBI:57595"/>
    </ligand>
</feature>
<comment type="subunit">
    <text evidence="7">Homodimer.</text>
</comment>
<keyword evidence="11" id="KW-1185">Reference proteome</keyword>
<dbReference type="Pfam" id="PF03129">
    <property type="entry name" value="HGTP_anticodon"/>
    <property type="match status" value="1"/>
</dbReference>
<dbReference type="AlphaFoldDB" id="A0A345Z3E7"/>
<dbReference type="Pfam" id="PF13393">
    <property type="entry name" value="tRNA-synt_His"/>
    <property type="match status" value="2"/>
</dbReference>
<evidence type="ECO:0000256" key="3">
    <source>
        <dbReference type="ARBA" id="ARBA00022741"/>
    </source>
</evidence>
<accession>A0A345Z3E7</accession>
<keyword evidence="5 7" id="KW-0030">Aminoacyl-tRNA synthetase</keyword>
<dbReference type="InterPro" id="IPR036621">
    <property type="entry name" value="Anticodon-bd_dom_sf"/>
</dbReference>
<dbReference type="GO" id="GO:0006427">
    <property type="term" value="P:histidyl-tRNA aminoacylation"/>
    <property type="evidence" value="ECO:0007669"/>
    <property type="project" value="UniProtKB-UniRule"/>
</dbReference>
<evidence type="ECO:0000256" key="4">
    <source>
        <dbReference type="ARBA" id="ARBA00022840"/>
    </source>
</evidence>
<dbReference type="InterPro" id="IPR004154">
    <property type="entry name" value="Anticodon-bd"/>
</dbReference>
<dbReference type="GO" id="GO:0004821">
    <property type="term" value="F:histidine-tRNA ligase activity"/>
    <property type="evidence" value="ECO:0007669"/>
    <property type="project" value="UniProtKB-UniRule"/>
</dbReference>
<dbReference type="EC" id="6.1.1.21" evidence="7"/>
<dbReference type="NCBIfam" id="TIGR00442">
    <property type="entry name" value="hisS"/>
    <property type="match status" value="1"/>
</dbReference>
<dbReference type="SUPFAM" id="SSF55681">
    <property type="entry name" value="Class II aaRS and biotin synthetases"/>
    <property type="match status" value="1"/>
</dbReference>
<feature type="binding site" evidence="8">
    <location>
        <begin position="257"/>
        <end position="258"/>
    </location>
    <ligand>
        <name>L-histidine</name>
        <dbReference type="ChEBI" id="CHEBI:57595"/>
    </ligand>
</feature>
<dbReference type="HAMAP" id="MF_00127">
    <property type="entry name" value="His_tRNA_synth"/>
    <property type="match status" value="1"/>
</dbReference>
<evidence type="ECO:0000313" key="10">
    <source>
        <dbReference type="EMBL" id="AXK51126.1"/>
    </source>
</evidence>
<dbReference type="InterPro" id="IPR006195">
    <property type="entry name" value="aa-tRNA-synth_II"/>
</dbReference>
<organism evidence="10 11">
    <name type="scientific">Spiroplasma alleghenense</name>
    <dbReference type="NCBI Taxonomy" id="216931"/>
    <lineage>
        <taxon>Bacteria</taxon>
        <taxon>Bacillati</taxon>
        <taxon>Mycoplasmatota</taxon>
        <taxon>Mollicutes</taxon>
        <taxon>Entomoplasmatales</taxon>
        <taxon>Spiroplasmataceae</taxon>
        <taxon>Spiroplasma</taxon>
    </lineage>
</organism>
<dbReference type="KEGG" id="salx:SALLE_v1c04520"/>
<proteinExistence type="inferred from homology"/>
<comment type="catalytic activity">
    <reaction evidence="6 7">
        <text>tRNA(His) + L-histidine + ATP = L-histidyl-tRNA(His) + AMP + diphosphate + H(+)</text>
        <dbReference type="Rhea" id="RHEA:17313"/>
        <dbReference type="Rhea" id="RHEA-COMP:9665"/>
        <dbReference type="Rhea" id="RHEA-COMP:9689"/>
        <dbReference type="ChEBI" id="CHEBI:15378"/>
        <dbReference type="ChEBI" id="CHEBI:30616"/>
        <dbReference type="ChEBI" id="CHEBI:33019"/>
        <dbReference type="ChEBI" id="CHEBI:57595"/>
        <dbReference type="ChEBI" id="CHEBI:78442"/>
        <dbReference type="ChEBI" id="CHEBI:78527"/>
        <dbReference type="ChEBI" id="CHEBI:456215"/>
        <dbReference type="EC" id="6.1.1.21"/>
    </reaction>
</comment>
<dbReference type="PIRSF" id="PIRSF001549">
    <property type="entry name" value="His-tRNA_synth"/>
    <property type="match status" value="1"/>
</dbReference>
<sequence>MLKKPRGTEDIFGKKAQDFFALEMIIRNVMELYNINEVRTPIFESYDLFSRSAGESSDIVNKEMFVFQDRKNRSLALRPENTAGVVRSVIENKLYLEENLPLKQFYFGPMFRYERPQAGRQRQFTQFGVEIFGGKSPSLDAELITSGIEILSNIGLQDFSVKINYLISGENKSKYIKVLKDSLAKMKLCEDCLNRIEKNTLRVLDCKVDQEKFDNIPSMSDFLSPEDDQYFKEYLSILKRMDFSLEIDAKLVRGLDYYTGIVFEIVSNDERQGSQSTLLAGGRYDNLVEELGGPQISGAGFALGIERILIALENAEISISQPTELDVYCIPLSKQAELFTSSLLFMLRKAGLKSDTSFVNRSLKSNFKKAESLKSKNILLIGDKELKENYVIIKNQTTMKEEKVKFEKILNFLIEEL</sequence>
<dbReference type="SUPFAM" id="SSF52954">
    <property type="entry name" value="Class II aaRS ABD-related"/>
    <property type="match status" value="1"/>
</dbReference>
<evidence type="ECO:0000313" key="11">
    <source>
        <dbReference type="Proteomes" id="UP000254792"/>
    </source>
</evidence>
<feature type="binding site" evidence="8">
    <location>
        <position position="126"/>
    </location>
    <ligand>
        <name>L-histidine</name>
        <dbReference type="ChEBI" id="CHEBI:57595"/>
    </ligand>
</feature>
<dbReference type="RefSeq" id="WP_115558036.1">
    <property type="nucleotide sequence ID" value="NZ_CP031376.1"/>
</dbReference>
<evidence type="ECO:0000256" key="7">
    <source>
        <dbReference type="HAMAP-Rule" id="MF_00127"/>
    </source>
</evidence>
<keyword evidence="7" id="KW-0436">Ligase</keyword>
<feature type="binding site" evidence="8">
    <location>
        <begin position="80"/>
        <end position="82"/>
    </location>
    <ligand>
        <name>L-histidine</name>
        <dbReference type="ChEBI" id="CHEBI:57595"/>
    </ligand>
</feature>
<name>A0A345Z3E7_9MOLU</name>
<dbReference type="CDD" id="cd00773">
    <property type="entry name" value="HisRS-like_core"/>
    <property type="match status" value="1"/>
</dbReference>
<evidence type="ECO:0000256" key="1">
    <source>
        <dbReference type="ARBA" id="ARBA00008226"/>
    </source>
</evidence>
<dbReference type="OrthoDB" id="9800814at2"/>
<reference evidence="10 11" key="1">
    <citation type="submission" date="2018-07" db="EMBL/GenBank/DDBJ databases">
        <title>Complete genome sequence of Spiroplasma alleghenense PLHS-1 (ATCC 51752).</title>
        <authorList>
            <person name="Chou L."/>
            <person name="Lee T.-Y."/>
            <person name="Tsai Y.-M."/>
            <person name="Kuo C.-H."/>
        </authorList>
    </citation>
    <scope>NUCLEOTIDE SEQUENCE [LARGE SCALE GENOMIC DNA]</scope>
    <source>
        <strain evidence="10 11">PLHS-1</strain>
    </source>
</reference>
<feature type="domain" description="Aminoacyl-transfer RNA synthetases class-II family profile" evidence="9">
    <location>
        <begin position="22"/>
        <end position="322"/>
    </location>
</feature>
<evidence type="ECO:0000259" key="9">
    <source>
        <dbReference type="PROSITE" id="PS50862"/>
    </source>
</evidence>
<dbReference type="GO" id="GO:0005737">
    <property type="term" value="C:cytoplasm"/>
    <property type="evidence" value="ECO:0007669"/>
    <property type="project" value="UniProtKB-SubCell"/>
</dbReference>
<dbReference type="PANTHER" id="PTHR43707:SF1">
    <property type="entry name" value="HISTIDINE--TRNA LIGASE, MITOCHONDRIAL-RELATED"/>
    <property type="match status" value="1"/>
</dbReference>
<keyword evidence="4 7" id="KW-0067">ATP-binding</keyword>
<comment type="subcellular location">
    <subcellularLocation>
        <location evidence="7">Cytoplasm</location>
    </subcellularLocation>
</comment>
<comment type="similarity">
    <text evidence="1 7">Belongs to the class-II aminoacyl-tRNA synthetase family.</text>
</comment>
<gene>
    <name evidence="7 10" type="primary">hisS</name>
    <name evidence="10" type="ORF">SALLE_v1c04520</name>
</gene>
<dbReference type="PANTHER" id="PTHR43707">
    <property type="entry name" value="HISTIDYL-TRNA SYNTHETASE"/>
    <property type="match status" value="1"/>
</dbReference>
<feature type="binding site" evidence="8">
    <location>
        <position position="253"/>
    </location>
    <ligand>
        <name>L-histidine</name>
        <dbReference type="ChEBI" id="CHEBI:57595"/>
    </ligand>
</feature>
<dbReference type="InterPro" id="IPR004516">
    <property type="entry name" value="HisRS/HisZ"/>
</dbReference>
<dbReference type="InterPro" id="IPR041715">
    <property type="entry name" value="HisRS-like_core"/>
</dbReference>
<dbReference type="PROSITE" id="PS50862">
    <property type="entry name" value="AA_TRNA_LIGASE_II"/>
    <property type="match status" value="1"/>
</dbReference>
<dbReference type="Proteomes" id="UP000254792">
    <property type="component" value="Chromosome"/>
</dbReference>
<dbReference type="InterPro" id="IPR045864">
    <property type="entry name" value="aa-tRNA-synth_II/BPL/LPL"/>
</dbReference>
<keyword evidence="2 7" id="KW-0963">Cytoplasm</keyword>
<dbReference type="Gene3D" id="3.30.930.10">
    <property type="entry name" value="Bira Bifunctional Protein, Domain 2"/>
    <property type="match status" value="1"/>
</dbReference>
<evidence type="ECO:0000256" key="6">
    <source>
        <dbReference type="ARBA" id="ARBA00047639"/>
    </source>
</evidence>
<evidence type="ECO:0000256" key="5">
    <source>
        <dbReference type="ARBA" id="ARBA00023146"/>
    </source>
</evidence>
<dbReference type="EMBL" id="CP031376">
    <property type="protein sequence ID" value="AXK51126.1"/>
    <property type="molecule type" value="Genomic_DNA"/>
</dbReference>
<evidence type="ECO:0000256" key="2">
    <source>
        <dbReference type="ARBA" id="ARBA00022490"/>
    </source>
</evidence>
<feature type="binding site" evidence="8">
    <location>
        <position position="130"/>
    </location>
    <ligand>
        <name>L-histidine</name>
        <dbReference type="ChEBI" id="CHEBI:57595"/>
    </ligand>
</feature>
<keyword evidence="3 7" id="KW-0547">Nucleotide-binding</keyword>
<evidence type="ECO:0000256" key="8">
    <source>
        <dbReference type="PIRSR" id="PIRSR001549-1"/>
    </source>
</evidence>
<dbReference type="Gene3D" id="3.40.50.800">
    <property type="entry name" value="Anticodon-binding domain"/>
    <property type="match status" value="1"/>
</dbReference>
<dbReference type="InterPro" id="IPR015807">
    <property type="entry name" value="His-tRNA-ligase"/>
</dbReference>
<keyword evidence="7" id="KW-0648">Protein biosynthesis</keyword>
<protein>
    <recommendedName>
        <fullName evidence="7">Histidine--tRNA ligase</fullName>
        <ecNumber evidence="7">6.1.1.21</ecNumber>
    </recommendedName>
    <alternativeName>
        <fullName evidence="7">Histidyl-tRNA synthetase</fullName>
        <shortName evidence="7">HisRS</shortName>
    </alternativeName>
</protein>